<evidence type="ECO:0000313" key="4">
    <source>
        <dbReference type="Proteomes" id="UP000064844"/>
    </source>
</evidence>
<name>A0A0S2W1S7_9FIRM</name>
<dbReference type="Pfam" id="PF22622">
    <property type="entry name" value="MFE-2_hydrat-2_N"/>
    <property type="match status" value="1"/>
</dbReference>
<dbReference type="EMBL" id="CP011307">
    <property type="protein sequence ID" value="ALP93299.1"/>
    <property type="molecule type" value="Genomic_DNA"/>
</dbReference>
<organism evidence="3 4">
    <name type="scientific">Intestinimonas butyriciproducens</name>
    <dbReference type="NCBI Taxonomy" id="1297617"/>
    <lineage>
        <taxon>Bacteria</taxon>
        <taxon>Bacillati</taxon>
        <taxon>Bacillota</taxon>
        <taxon>Clostridia</taxon>
        <taxon>Eubacteriales</taxon>
        <taxon>Intestinimonas</taxon>
    </lineage>
</organism>
<dbReference type="InterPro" id="IPR002539">
    <property type="entry name" value="MaoC-like_dom"/>
</dbReference>
<sequence length="289" mass="32517">MKELNRSVIGTTTGPQTFEYTWRDCAIYALGVGAGPDEMEYLDEDGLKVIPSFGVVPYWGTFGINPPRAIPTPINCTMGLDRQGSLHMAHKLVLHKPIDPMGGKLTFEDSVVELYDRGPGKGCVMRTDLSAYDEKGEKVFSNIGDTLFAVYQAPDSPPFPKSSTVIPERAPDYVCPDYIAPNQNLLYRMSGDTNRLHVDQKEAHKQGFDRPIMQGLCSFGYACRMAVRELIPHAPERMTSMEAQFRSPLFPDTKVELHIWKVQDGLAYFRMLAPEKKQIVLEKGCFMWK</sequence>
<reference evidence="4" key="2">
    <citation type="submission" date="2015-04" db="EMBL/GenBank/DDBJ databases">
        <title>A butyrogenic pathway from the amino acid lysine in a human gut commensal.</title>
        <authorList>
            <person name="de Vos W.M."/>
            <person name="Bui N.T.P."/>
            <person name="Plugge C.M."/>
            <person name="Ritari J."/>
        </authorList>
    </citation>
    <scope>NUCLEOTIDE SEQUENCE [LARGE SCALE GENOMIC DNA]</scope>
    <source>
        <strain evidence="4">AF211</strain>
    </source>
</reference>
<dbReference type="RefSeq" id="WP_058117241.1">
    <property type="nucleotide sequence ID" value="NZ_CP011307.1"/>
</dbReference>
<dbReference type="GO" id="GO:0044594">
    <property type="term" value="F:17-beta-hydroxysteroid dehydrogenase (NAD+) activity"/>
    <property type="evidence" value="ECO:0007669"/>
    <property type="project" value="TreeGrafter"/>
</dbReference>
<dbReference type="GO" id="GO:0006635">
    <property type="term" value="P:fatty acid beta-oxidation"/>
    <property type="evidence" value="ECO:0007669"/>
    <property type="project" value="TreeGrafter"/>
</dbReference>
<dbReference type="GO" id="GO:0003857">
    <property type="term" value="F:(3S)-3-hydroxyacyl-CoA dehydrogenase (NAD+) activity"/>
    <property type="evidence" value="ECO:0007669"/>
    <property type="project" value="TreeGrafter"/>
</dbReference>
<dbReference type="PANTHER" id="PTHR13078">
    <property type="entry name" value="PEROXISOMAL MULTIFUNCTIONAL ENZYME TYPE 2-RELATED"/>
    <property type="match status" value="1"/>
</dbReference>
<proteinExistence type="predicted"/>
<dbReference type="STRING" id="1297617.IB211_00905c"/>
<dbReference type="AlphaFoldDB" id="A0A0S2W1S7"/>
<accession>A0A0S2W1S7</accession>
<dbReference type="Pfam" id="PF01575">
    <property type="entry name" value="MaoC_dehydratas"/>
    <property type="match status" value="1"/>
</dbReference>
<reference evidence="3 4" key="1">
    <citation type="journal article" date="2015" name="Nat. Commun.">
        <title>Production of butyrate from lysine and the Amadori product fructoselysine by a human gut commensal.</title>
        <authorList>
            <person name="Bui T.P."/>
            <person name="Ritari J."/>
            <person name="Boeren S."/>
            <person name="de Waard P."/>
            <person name="Plugge C.M."/>
            <person name="de Vos W.M."/>
        </authorList>
    </citation>
    <scope>NUCLEOTIDE SEQUENCE [LARGE SCALE GENOMIC DNA]</scope>
    <source>
        <strain evidence="3 4">AF211</strain>
    </source>
</reference>
<dbReference type="SUPFAM" id="SSF54637">
    <property type="entry name" value="Thioesterase/thiol ester dehydrase-isomerase"/>
    <property type="match status" value="2"/>
</dbReference>
<evidence type="ECO:0000313" key="3">
    <source>
        <dbReference type="EMBL" id="ALP93299.1"/>
    </source>
</evidence>
<dbReference type="InterPro" id="IPR054357">
    <property type="entry name" value="MFE-2_N"/>
</dbReference>
<dbReference type="KEGG" id="ibu:IB211_00905c"/>
<dbReference type="Gene3D" id="3.10.129.10">
    <property type="entry name" value="Hotdog Thioesterase"/>
    <property type="match status" value="2"/>
</dbReference>
<feature type="domain" description="MaoC-like" evidence="1">
    <location>
        <begin position="167"/>
        <end position="263"/>
    </location>
</feature>
<feature type="domain" description="Peroxisomal multifunctional enzyme type 2-like N-terminal" evidence="2">
    <location>
        <begin position="18"/>
        <end position="143"/>
    </location>
</feature>
<evidence type="ECO:0000259" key="1">
    <source>
        <dbReference type="Pfam" id="PF01575"/>
    </source>
</evidence>
<keyword evidence="4" id="KW-1185">Reference proteome</keyword>
<dbReference type="PANTHER" id="PTHR13078:SF56">
    <property type="entry name" value="PEROXISOMAL MULTIFUNCTIONAL ENZYME TYPE 2"/>
    <property type="match status" value="1"/>
</dbReference>
<dbReference type="InterPro" id="IPR029069">
    <property type="entry name" value="HotDog_dom_sf"/>
</dbReference>
<dbReference type="Proteomes" id="UP000064844">
    <property type="component" value="Chromosome"/>
</dbReference>
<evidence type="ECO:0000259" key="2">
    <source>
        <dbReference type="Pfam" id="PF22622"/>
    </source>
</evidence>
<gene>
    <name evidence="3" type="ORF">IB211_00905c</name>
</gene>
<dbReference type="eggNOG" id="COG3777">
    <property type="taxonomic scope" value="Bacteria"/>
</dbReference>
<protein>
    <submittedName>
        <fullName evidence="3">MaoC-like dehydratase</fullName>
    </submittedName>
</protein>
<dbReference type="GO" id="GO:0004300">
    <property type="term" value="F:enoyl-CoA hydratase activity"/>
    <property type="evidence" value="ECO:0007669"/>
    <property type="project" value="TreeGrafter"/>
</dbReference>